<comment type="caution">
    <text evidence="1">The sequence shown here is derived from an EMBL/GenBank/DDBJ whole genome shotgun (WGS) entry which is preliminary data.</text>
</comment>
<dbReference type="Proteomes" id="UP001222027">
    <property type="component" value="Unassembled WGS sequence"/>
</dbReference>
<proteinExistence type="predicted"/>
<evidence type="ECO:0000313" key="2">
    <source>
        <dbReference type="Proteomes" id="UP001222027"/>
    </source>
</evidence>
<protein>
    <submittedName>
        <fullName evidence="1">Uncharacterized protein</fullName>
    </submittedName>
</protein>
<name>A0AAV8R031_ENSVE</name>
<accession>A0AAV8R031</accession>
<evidence type="ECO:0000313" key="1">
    <source>
        <dbReference type="EMBL" id="KAJ8491369.1"/>
    </source>
</evidence>
<dbReference type="AlphaFoldDB" id="A0AAV8R031"/>
<sequence length="96" mass="10595">MKFGREVYNKLMHPNSSDGIHTADTSASVPSPDVITGMMLLLFDPKYECQNNTKAVPLVFIRVWSLPVLNYGLLSLHFLQAADKVYTPRVAKASGA</sequence>
<keyword evidence="2" id="KW-1185">Reference proteome</keyword>
<gene>
    <name evidence="1" type="ORF">OPV22_013090</name>
</gene>
<organism evidence="1 2">
    <name type="scientific">Ensete ventricosum</name>
    <name type="common">Abyssinian banana</name>
    <name type="synonym">Musa ensete</name>
    <dbReference type="NCBI Taxonomy" id="4639"/>
    <lineage>
        <taxon>Eukaryota</taxon>
        <taxon>Viridiplantae</taxon>
        <taxon>Streptophyta</taxon>
        <taxon>Embryophyta</taxon>
        <taxon>Tracheophyta</taxon>
        <taxon>Spermatophyta</taxon>
        <taxon>Magnoliopsida</taxon>
        <taxon>Liliopsida</taxon>
        <taxon>Zingiberales</taxon>
        <taxon>Musaceae</taxon>
        <taxon>Ensete</taxon>
    </lineage>
</organism>
<reference evidence="1 2" key="1">
    <citation type="submission" date="2022-12" db="EMBL/GenBank/DDBJ databases">
        <title>Chromosome-scale assembly of the Ensete ventricosum genome.</title>
        <authorList>
            <person name="Dussert Y."/>
            <person name="Stocks J."/>
            <person name="Wendawek A."/>
            <person name="Woldeyes F."/>
            <person name="Nichols R.A."/>
            <person name="Borrell J.S."/>
        </authorList>
    </citation>
    <scope>NUCLEOTIDE SEQUENCE [LARGE SCALE GENOMIC DNA]</scope>
    <source>
        <strain evidence="2">cv. Maze</strain>
        <tissue evidence="1">Seeds</tissue>
    </source>
</reference>
<dbReference type="EMBL" id="JAQQAF010000004">
    <property type="protein sequence ID" value="KAJ8491369.1"/>
    <property type="molecule type" value="Genomic_DNA"/>
</dbReference>